<evidence type="ECO:0000313" key="2">
    <source>
        <dbReference type="Proteomes" id="UP000015480"/>
    </source>
</evidence>
<organism evidence="1 2">
    <name type="scientific">Paracoccus aminophilus JCM 7686</name>
    <dbReference type="NCBI Taxonomy" id="1367847"/>
    <lineage>
        <taxon>Bacteria</taxon>
        <taxon>Pseudomonadati</taxon>
        <taxon>Pseudomonadota</taxon>
        <taxon>Alphaproteobacteria</taxon>
        <taxon>Rhodobacterales</taxon>
        <taxon>Paracoccaceae</taxon>
        <taxon>Paracoccus</taxon>
    </lineage>
</organism>
<gene>
    <name evidence="1" type="ORF">JCM7686_2466</name>
</gene>
<dbReference type="eggNOG" id="COG5568">
    <property type="taxonomic scope" value="Bacteria"/>
</dbReference>
<dbReference type="OrthoDB" id="7205167at2"/>
<dbReference type="Proteomes" id="UP000015480">
    <property type="component" value="Chromosome"/>
</dbReference>
<keyword evidence="2" id="KW-1185">Reference proteome</keyword>
<dbReference type="KEGG" id="pami:JCM7686_2466"/>
<dbReference type="InterPro" id="IPR009531">
    <property type="entry name" value="DUF1150"/>
</dbReference>
<proteinExistence type="predicted"/>
<dbReference type="RefSeq" id="WP_020951172.1">
    <property type="nucleotide sequence ID" value="NC_022041.1"/>
</dbReference>
<dbReference type="EMBL" id="CP006650">
    <property type="protein sequence ID" value="AGT09534.1"/>
    <property type="molecule type" value="Genomic_DNA"/>
</dbReference>
<reference evidence="1 2" key="1">
    <citation type="journal article" date="2014" name="BMC Genomics">
        <title>Architecture and functions of a multipartite genome of the methylotrophic bacterium Paracoccus aminophilus JCM 7686, containing primary and secondary chromids.</title>
        <authorList>
            <person name="Dziewit L."/>
            <person name="Czarnecki J."/>
            <person name="Wibberg D."/>
            <person name="Radlinska M."/>
            <person name="Mrozek P."/>
            <person name="Szymczak M."/>
            <person name="Schluter A."/>
            <person name="Puhler A."/>
            <person name="Bartosik D."/>
        </authorList>
    </citation>
    <scope>NUCLEOTIDE SEQUENCE [LARGE SCALE GENOMIC DNA]</scope>
    <source>
        <strain evidence="1">JCM 7686</strain>
    </source>
</reference>
<dbReference type="HOGENOM" id="CLU_181511_2_1_5"/>
<dbReference type="AlphaFoldDB" id="S5XQ82"/>
<evidence type="ECO:0008006" key="3">
    <source>
        <dbReference type="Google" id="ProtNLM"/>
    </source>
</evidence>
<dbReference type="PATRIC" id="fig|1367847.3.peg.2468"/>
<evidence type="ECO:0000313" key="1">
    <source>
        <dbReference type="EMBL" id="AGT09534.1"/>
    </source>
</evidence>
<dbReference type="STRING" id="1367847.JCM7686_2466"/>
<dbReference type="Pfam" id="PF06620">
    <property type="entry name" value="DUF1150"/>
    <property type="match status" value="1"/>
</dbReference>
<accession>S5XQ82</accession>
<sequence length="74" mass="8279">MNTKFDFSQETDNTVYIRRVAVATLPQDVRDQVEGVEALYAVHGADGERIALVKDRGLAFMLARENEMSPVSVH</sequence>
<protein>
    <recommendedName>
        <fullName evidence="3">DUF1150 family protein</fullName>
    </recommendedName>
</protein>
<name>S5XQ82_PARAH</name>